<dbReference type="WBParaSite" id="PTRK_0001062100.1">
    <property type="protein sequence ID" value="PTRK_0001062100.1"/>
    <property type="gene ID" value="PTRK_0001062100"/>
</dbReference>
<dbReference type="Proteomes" id="UP000038045">
    <property type="component" value="Unplaced"/>
</dbReference>
<reference evidence="3" key="1">
    <citation type="submission" date="2017-02" db="UniProtKB">
        <authorList>
            <consortium name="WormBaseParasite"/>
        </authorList>
    </citation>
    <scope>IDENTIFICATION</scope>
</reference>
<dbReference type="STRING" id="131310.A0A0N4ZQ16"/>
<organism evidence="2 3">
    <name type="scientific">Parastrongyloides trichosuri</name>
    <name type="common">Possum-specific nematode worm</name>
    <dbReference type="NCBI Taxonomy" id="131310"/>
    <lineage>
        <taxon>Eukaryota</taxon>
        <taxon>Metazoa</taxon>
        <taxon>Ecdysozoa</taxon>
        <taxon>Nematoda</taxon>
        <taxon>Chromadorea</taxon>
        <taxon>Rhabditida</taxon>
        <taxon>Tylenchina</taxon>
        <taxon>Panagrolaimomorpha</taxon>
        <taxon>Strongyloidoidea</taxon>
        <taxon>Strongyloididae</taxon>
        <taxon>Parastrongyloides</taxon>
    </lineage>
</organism>
<accession>A0A0N4ZQ16</accession>
<keyword evidence="2" id="KW-1185">Reference proteome</keyword>
<sequence length="456" mass="53146">MEEVNNNTFECPHCNKKLNHQSMSNHFRDIFDYFLHKCVSCNFTSNDPSLAYYHKYNTGHVFNNNNGLNDNMEEIINAITMVCINISKKDDKSKLYSLMMKNFVDDNEVKNTIQLIGSKRQKSTEAVKDLELVMPSSEIIEKSIEPSFKKVCNIVSNFDPIFFNNTLKEIDKLSPLFEVSDYLEEKILTVKLPCPETGEYKHYDYDIPNYDGTLEGECIGCKKEIKLFYLFRRSHIINEHYNDIKRSLKNKQPTKEDILFTIFKLIKEYFPSELVYSDFQCITCATTYETCTGMNAHCGKVHQLQYKVVCPFKECSSRFTYGVYALEHVAGHIKKNNIKGKTAVAKSVKKYIGENEYKTIQAQKKIVYELSRRLAKYYFPINIKYYYKNFNDIKSYLVEMKGSLTSSNLGDSEESDNDFLKECLDKKKLTENIAILDDHEMFLPKVIDKINDVKDE</sequence>
<protein>
    <submittedName>
        <fullName evidence="3">C2H2-type domain-containing protein</fullName>
    </submittedName>
</protein>
<evidence type="ECO:0000259" key="1">
    <source>
        <dbReference type="PROSITE" id="PS00028"/>
    </source>
</evidence>
<dbReference type="SMART" id="SM00355">
    <property type="entry name" value="ZnF_C2H2"/>
    <property type="match status" value="4"/>
</dbReference>
<feature type="domain" description="C2H2-type" evidence="1">
    <location>
        <begin position="281"/>
        <end position="302"/>
    </location>
</feature>
<evidence type="ECO:0000313" key="2">
    <source>
        <dbReference type="Proteomes" id="UP000038045"/>
    </source>
</evidence>
<dbReference type="PROSITE" id="PS00028">
    <property type="entry name" value="ZINC_FINGER_C2H2_1"/>
    <property type="match status" value="1"/>
</dbReference>
<evidence type="ECO:0000313" key="3">
    <source>
        <dbReference type="WBParaSite" id="PTRK_0001062100.1"/>
    </source>
</evidence>
<dbReference type="InterPro" id="IPR013087">
    <property type="entry name" value="Znf_C2H2_type"/>
</dbReference>
<proteinExistence type="predicted"/>
<name>A0A0N4ZQ16_PARTI</name>
<dbReference type="AlphaFoldDB" id="A0A0N4ZQ16"/>